<dbReference type="GO" id="GO:0006310">
    <property type="term" value="P:DNA recombination"/>
    <property type="evidence" value="ECO:0007669"/>
    <property type="project" value="UniProtKB-UniRule"/>
</dbReference>
<sequence length="914" mass="101243">MPFGITIPPALSSLTRSLFAQRWRAHSLLTFYNTNAPTRGASYSSIAHAMLKRAVKAKATEPLPPNSKNDAKKAAATPNNLTRNGNIQESLKPKPSQAIGGFVQPLRPASANGKLLPKESQSTVISSVDSSRMSSLFSRDDAFQDTQNSSFDLVQLADEFSEDDDIDFDYSYTLPTQPLSTNASMAAPPKPTYPIIPSSPFAERFNAQRAPSSSAQTWSSSPPANKGTPPGALKRREREREREQLAAQSVVVVEDDEAPKSKRRTLPWKLGLSEQDEVSHKQEQAEESSSEGIGSSAAPTCFKCRKTGHYANNCPTNGKGKPSEWAFSPLPHDKKDKHMPWNTTASKVAEERRAVKEMRKRKIDKAEKAAAESHGRTRTAKLAPIQLTDEQTRVKDLVVDQGKSVFFTGSAGTGKSVLMRSIIAALKKKYVREGDRVAVTASTGLAACNIGGVTLHSFGGIGLGKEDVPTLIKKIKKNNKAKLRWTRTKVLVIDEISMVDGDLFDKLEEIARGMRNNGRPFGGIQLVITGDFFQLPPVPDYNQKSRGVKFAFDAATWGTAIHHTIGLTEVFRQKDPVFANMLNEMRLGKVSQDTIKAFVEMKRAINYEDDLTATELFPTRNEVENSNTFRLRNLHGKAYRFEAADSGSITDEGMREKLLSNMMAPKSIELKKGAQVMLIKNMDDGLVNGSLGKVVAFMSEKSFEIYDANPDILNEKELSDAEEENHRQSDLAKFKQTNKELPITGVSNHGRLFPLVRFSIPDGTVRDLLVQPEDWKIELPNGEVQAQRSQLPLILAWALSIHKAQGQTLERVKIDLKRVFENGQAYVALSRATSQAGLEVQNFDPKKVMAHPRVAEFYNSLYSVNKALAHPRVARADPPKIPTKPIKPLQDDDFFDEGEEIARQFMSGGRQWEP</sequence>
<evidence type="ECO:0000256" key="10">
    <source>
        <dbReference type="ARBA" id="ARBA00023235"/>
    </source>
</evidence>
<evidence type="ECO:0000259" key="15">
    <source>
        <dbReference type="PROSITE" id="PS50158"/>
    </source>
</evidence>
<keyword evidence="6 12" id="KW-0238">DNA-binding</keyword>
<dbReference type="GO" id="GO:0000723">
    <property type="term" value="P:telomere maintenance"/>
    <property type="evidence" value="ECO:0007669"/>
    <property type="project" value="InterPro"/>
</dbReference>
<dbReference type="InterPro" id="IPR027417">
    <property type="entry name" value="P-loop_NTPase"/>
</dbReference>
<evidence type="ECO:0000256" key="9">
    <source>
        <dbReference type="ARBA" id="ARBA00023204"/>
    </source>
</evidence>
<comment type="function">
    <text evidence="12">DNA-dependent ATPase and 5'-3' DNA helicase required for the maintenance of both mitochondrial and nuclear genome stability.</text>
</comment>
<keyword evidence="17" id="KW-1185">Reference proteome</keyword>
<dbReference type="FunFam" id="3.40.50.300:FF:001796">
    <property type="entry name" value="ATP-dependent DNA helicase PIF1"/>
    <property type="match status" value="1"/>
</dbReference>
<feature type="compositionally biased region" description="Basic and acidic residues" evidence="14">
    <location>
        <begin position="234"/>
        <end position="244"/>
    </location>
</feature>
<dbReference type="CDD" id="cd18809">
    <property type="entry name" value="SF1_C_RecD"/>
    <property type="match status" value="1"/>
</dbReference>
<evidence type="ECO:0000313" key="17">
    <source>
        <dbReference type="Proteomes" id="UP000001798"/>
    </source>
</evidence>
<comment type="similarity">
    <text evidence="12">Belongs to the helicase family. PIF1 subfamily.</text>
</comment>
<accession>A0A384JQ16</accession>
<evidence type="ECO:0000256" key="11">
    <source>
        <dbReference type="ARBA" id="ARBA00023242"/>
    </source>
</evidence>
<reference evidence="16 17" key="1">
    <citation type="journal article" date="2011" name="PLoS Genet.">
        <title>Genomic analysis of the necrotrophic fungal pathogens Sclerotinia sclerotiorum and Botrytis cinerea.</title>
        <authorList>
            <person name="Amselem J."/>
            <person name="Cuomo C.A."/>
            <person name="van Kan J.A."/>
            <person name="Viaud M."/>
            <person name="Benito E.P."/>
            <person name="Couloux A."/>
            <person name="Coutinho P.M."/>
            <person name="de Vries R.P."/>
            <person name="Dyer P.S."/>
            <person name="Fillinger S."/>
            <person name="Fournier E."/>
            <person name="Gout L."/>
            <person name="Hahn M."/>
            <person name="Kohn L."/>
            <person name="Lapalu N."/>
            <person name="Plummer K.M."/>
            <person name="Pradier J.M."/>
            <person name="Quevillon E."/>
            <person name="Sharon A."/>
            <person name="Simon A."/>
            <person name="ten Have A."/>
            <person name="Tudzynski B."/>
            <person name="Tudzynski P."/>
            <person name="Wincker P."/>
            <person name="Andrew M."/>
            <person name="Anthouard V."/>
            <person name="Beever R.E."/>
            <person name="Beffa R."/>
            <person name="Benoit I."/>
            <person name="Bouzid O."/>
            <person name="Brault B."/>
            <person name="Chen Z."/>
            <person name="Choquer M."/>
            <person name="Collemare J."/>
            <person name="Cotton P."/>
            <person name="Danchin E.G."/>
            <person name="Da Silva C."/>
            <person name="Gautier A."/>
            <person name="Giraud C."/>
            <person name="Giraud T."/>
            <person name="Gonzalez C."/>
            <person name="Grossetete S."/>
            <person name="Guldener U."/>
            <person name="Henrissat B."/>
            <person name="Howlett B.J."/>
            <person name="Kodira C."/>
            <person name="Kretschmer M."/>
            <person name="Lappartient A."/>
            <person name="Leroch M."/>
            <person name="Levis C."/>
            <person name="Mauceli E."/>
            <person name="Neuveglise C."/>
            <person name="Oeser B."/>
            <person name="Pearson M."/>
            <person name="Poulain J."/>
            <person name="Poussereau N."/>
            <person name="Quesneville H."/>
            <person name="Rascle C."/>
            <person name="Schumacher J."/>
            <person name="Segurens B."/>
            <person name="Sexton A."/>
            <person name="Silva E."/>
            <person name="Sirven C."/>
            <person name="Soanes D.M."/>
            <person name="Talbot N.J."/>
            <person name="Templeton M."/>
            <person name="Yandava C."/>
            <person name="Yarden O."/>
            <person name="Zeng Q."/>
            <person name="Rollins J.A."/>
            <person name="Lebrun M.H."/>
            <person name="Dickman M."/>
        </authorList>
    </citation>
    <scope>NUCLEOTIDE SEQUENCE [LARGE SCALE GENOMIC DNA]</scope>
    <source>
        <strain evidence="16 17">B05.10</strain>
    </source>
</reference>
<dbReference type="Pfam" id="PF00098">
    <property type="entry name" value="zf-CCHC"/>
    <property type="match status" value="1"/>
</dbReference>
<dbReference type="HAMAP" id="MF_03176">
    <property type="entry name" value="PIF1"/>
    <property type="match status" value="1"/>
</dbReference>
<keyword evidence="13" id="KW-0479">Metal-binding</keyword>
<protein>
    <recommendedName>
        <fullName evidence="12">ATP-dependent DNA helicase PIF1</fullName>
        <ecNumber evidence="12">5.6.2.3</ecNumber>
    </recommendedName>
    <alternativeName>
        <fullName evidence="12">DNA 5'-3' helicase PIF1</fullName>
    </alternativeName>
    <alternativeName>
        <fullName evidence="12">DNA repair and recombination helicase PIF1</fullName>
    </alternativeName>
</protein>
<keyword evidence="10 12" id="KW-0413">Isomerase</keyword>
<evidence type="ECO:0000256" key="3">
    <source>
        <dbReference type="ARBA" id="ARBA00022801"/>
    </source>
</evidence>
<dbReference type="GO" id="GO:0006281">
    <property type="term" value="P:DNA repair"/>
    <property type="evidence" value="ECO:0007669"/>
    <property type="project" value="UniProtKB-UniRule"/>
</dbReference>
<evidence type="ECO:0000256" key="14">
    <source>
        <dbReference type="SAM" id="MobiDB-lite"/>
    </source>
</evidence>
<keyword evidence="1 12" id="KW-0547">Nucleotide-binding</keyword>
<dbReference type="InterPro" id="IPR048293">
    <property type="entry name" value="PIF1_RRM3_pfh1"/>
</dbReference>
<comment type="subunit">
    <text evidence="12">Monomer.</text>
</comment>
<dbReference type="InterPro" id="IPR001878">
    <property type="entry name" value="Znf_CCHC"/>
</dbReference>
<feature type="domain" description="CCHC-type" evidence="15">
    <location>
        <begin position="301"/>
        <end position="315"/>
    </location>
</feature>
<dbReference type="PROSITE" id="PS50158">
    <property type="entry name" value="ZF_CCHC"/>
    <property type="match status" value="1"/>
</dbReference>
<evidence type="ECO:0000256" key="1">
    <source>
        <dbReference type="ARBA" id="ARBA00022741"/>
    </source>
</evidence>
<keyword evidence="3 12" id="KW-0378">Hydrolase</keyword>
<dbReference type="GO" id="GO:0016887">
    <property type="term" value="F:ATP hydrolysis activity"/>
    <property type="evidence" value="ECO:0007669"/>
    <property type="project" value="RHEA"/>
</dbReference>
<dbReference type="InterPro" id="IPR036875">
    <property type="entry name" value="Znf_CCHC_sf"/>
</dbReference>
<dbReference type="SUPFAM" id="SSF52540">
    <property type="entry name" value="P-loop containing nucleoside triphosphate hydrolases"/>
    <property type="match status" value="2"/>
</dbReference>
<evidence type="ECO:0000256" key="7">
    <source>
        <dbReference type="ARBA" id="ARBA00023128"/>
    </source>
</evidence>
<dbReference type="VEuPathDB" id="FungiDB:Bcin08g02610"/>
<feature type="binding site" evidence="12">
    <location>
        <begin position="409"/>
        <end position="416"/>
    </location>
    <ligand>
        <name>ATP</name>
        <dbReference type="ChEBI" id="CHEBI:30616"/>
    </ligand>
</feature>
<evidence type="ECO:0000256" key="4">
    <source>
        <dbReference type="ARBA" id="ARBA00022806"/>
    </source>
</evidence>
<dbReference type="SUPFAM" id="SSF57756">
    <property type="entry name" value="Retrovirus zinc finger-like domains"/>
    <property type="match status" value="1"/>
</dbReference>
<evidence type="ECO:0000313" key="16">
    <source>
        <dbReference type="EMBL" id="ATZ52592.1"/>
    </source>
</evidence>
<feature type="region of interest" description="Disordered" evidence="14">
    <location>
        <begin position="57"/>
        <end position="93"/>
    </location>
</feature>
<keyword evidence="9 12" id="KW-0234">DNA repair</keyword>
<evidence type="ECO:0000256" key="6">
    <source>
        <dbReference type="ARBA" id="ARBA00023125"/>
    </source>
</evidence>
<feature type="DNA-binding region" evidence="12">
    <location>
        <begin position="824"/>
        <end position="843"/>
    </location>
</feature>
<evidence type="ECO:0000256" key="8">
    <source>
        <dbReference type="ARBA" id="ARBA00023172"/>
    </source>
</evidence>
<dbReference type="Pfam" id="PF21530">
    <property type="entry name" value="Pif1_2B_dom"/>
    <property type="match status" value="1"/>
</dbReference>
<feature type="compositionally biased region" description="Polar residues" evidence="14">
    <location>
        <begin position="77"/>
        <end position="89"/>
    </location>
</feature>
<dbReference type="CDD" id="cd18037">
    <property type="entry name" value="DEXSc_Pif1_like"/>
    <property type="match status" value="1"/>
</dbReference>
<dbReference type="GO" id="GO:0005634">
    <property type="term" value="C:nucleus"/>
    <property type="evidence" value="ECO:0007669"/>
    <property type="project" value="UniProtKB-SubCell"/>
</dbReference>
<evidence type="ECO:0000256" key="5">
    <source>
        <dbReference type="ARBA" id="ARBA00022840"/>
    </source>
</evidence>
<reference evidence="16 17" key="2">
    <citation type="journal article" date="2012" name="Eukaryot. Cell">
        <title>Genome update of Botrytis cinerea strains B05.10 and T4.</title>
        <authorList>
            <person name="Staats M."/>
            <person name="van Kan J.A."/>
        </authorList>
    </citation>
    <scope>NUCLEOTIDE SEQUENCE [LARGE SCALE GENOMIC DNA]</scope>
    <source>
        <strain evidence="16 17">B05.10</strain>
    </source>
</reference>
<dbReference type="SMART" id="SM00382">
    <property type="entry name" value="AAA"/>
    <property type="match status" value="1"/>
</dbReference>
<dbReference type="InterPro" id="IPR051055">
    <property type="entry name" value="PIF1_helicase"/>
</dbReference>
<comment type="subcellular location">
    <subcellularLocation>
        <location evidence="12">Nucleus</location>
    </subcellularLocation>
    <subcellularLocation>
        <location evidence="12">Mitochondrion</location>
    </subcellularLocation>
</comment>
<dbReference type="Proteomes" id="UP000001798">
    <property type="component" value="Chromosome 8"/>
</dbReference>
<gene>
    <name evidence="12" type="primary">PIF1</name>
    <name evidence="16" type="ORF">BCIN_08g02610</name>
</gene>
<dbReference type="GO" id="GO:0043139">
    <property type="term" value="F:5'-3' DNA helicase activity"/>
    <property type="evidence" value="ECO:0007669"/>
    <property type="project" value="UniProtKB-UniRule"/>
</dbReference>
<evidence type="ECO:0000256" key="2">
    <source>
        <dbReference type="ARBA" id="ARBA00022763"/>
    </source>
</evidence>
<dbReference type="PANTHER" id="PTHR47642:SF5">
    <property type="entry name" value="ATP-DEPENDENT DNA HELICASE"/>
    <property type="match status" value="1"/>
</dbReference>
<proteinExistence type="inferred from homology"/>
<keyword evidence="8 12" id="KW-0233">DNA recombination</keyword>
<feature type="compositionally biased region" description="Low complexity" evidence="14">
    <location>
        <begin position="210"/>
        <end position="224"/>
    </location>
</feature>
<dbReference type="GO" id="GO:0008270">
    <property type="term" value="F:zinc ion binding"/>
    <property type="evidence" value="ECO:0007669"/>
    <property type="project" value="UniProtKB-KW"/>
</dbReference>
<dbReference type="GO" id="GO:0005524">
    <property type="term" value="F:ATP binding"/>
    <property type="evidence" value="ECO:0007669"/>
    <property type="project" value="UniProtKB-UniRule"/>
</dbReference>
<dbReference type="EMBL" id="CP009812">
    <property type="protein sequence ID" value="ATZ52592.1"/>
    <property type="molecule type" value="Genomic_DNA"/>
</dbReference>
<organism evidence="16 17">
    <name type="scientific">Botryotinia fuckeliana (strain B05.10)</name>
    <name type="common">Noble rot fungus</name>
    <name type="synonym">Botrytis cinerea</name>
    <dbReference type="NCBI Taxonomy" id="332648"/>
    <lineage>
        <taxon>Eukaryota</taxon>
        <taxon>Fungi</taxon>
        <taxon>Dikarya</taxon>
        <taxon>Ascomycota</taxon>
        <taxon>Pezizomycotina</taxon>
        <taxon>Leotiomycetes</taxon>
        <taxon>Helotiales</taxon>
        <taxon>Sclerotiniaceae</taxon>
        <taxon>Botrytis</taxon>
    </lineage>
</organism>
<feature type="compositionally biased region" description="Polar residues" evidence="14">
    <location>
        <begin position="173"/>
        <end position="184"/>
    </location>
</feature>
<dbReference type="OrthoDB" id="432234at2759"/>
<dbReference type="SMART" id="SM00343">
    <property type="entry name" value="ZnF_C2HC"/>
    <property type="match status" value="1"/>
</dbReference>
<keyword evidence="4 12" id="KW-0347">Helicase</keyword>
<keyword evidence="13" id="KW-0862">Zinc</keyword>
<keyword evidence="13" id="KW-0863">Zinc-finger</keyword>
<dbReference type="AlphaFoldDB" id="A0A384JQ16"/>
<comment type="catalytic activity">
    <reaction evidence="12">
        <text>ATP + H2O = ADP + phosphate + H(+)</text>
        <dbReference type="Rhea" id="RHEA:13065"/>
        <dbReference type="ChEBI" id="CHEBI:15377"/>
        <dbReference type="ChEBI" id="CHEBI:15378"/>
        <dbReference type="ChEBI" id="CHEBI:30616"/>
        <dbReference type="ChEBI" id="CHEBI:43474"/>
        <dbReference type="ChEBI" id="CHEBI:456216"/>
        <dbReference type="EC" id="5.6.2.3"/>
    </reaction>
</comment>
<dbReference type="Gene3D" id="4.10.60.10">
    <property type="entry name" value="Zinc finger, CCHC-type"/>
    <property type="match status" value="1"/>
</dbReference>
<feature type="region of interest" description="Disordered" evidence="14">
    <location>
        <begin position="168"/>
        <end position="296"/>
    </location>
</feature>
<keyword evidence="5 12" id="KW-0067">ATP-binding</keyword>
<comment type="cofactor">
    <cofactor evidence="12">
        <name>Mg(2+)</name>
        <dbReference type="ChEBI" id="CHEBI:18420"/>
    </cofactor>
</comment>
<dbReference type="InterPro" id="IPR049163">
    <property type="entry name" value="Pif1-like_2B_dom"/>
</dbReference>
<keyword evidence="7 12" id="KW-0496">Mitochondrion</keyword>
<dbReference type="GO" id="GO:0003677">
    <property type="term" value="F:DNA binding"/>
    <property type="evidence" value="ECO:0007669"/>
    <property type="project" value="UniProtKB-KW"/>
</dbReference>
<dbReference type="PANTHER" id="PTHR47642">
    <property type="entry name" value="ATP-DEPENDENT DNA HELICASE"/>
    <property type="match status" value="1"/>
</dbReference>
<evidence type="ECO:0000256" key="13">
    <source>
        <dbReference type="PROSITE-ProRule" id="PRU00047"/>
    </source>
</evidence>
<dbReference type="InterPro" id="IPR003593">
    <property type="entry name" value="AAA+_ATPase"/>
</dbReference>
<dbReference type="InterPro" id="IPR010285">
    <property type="entry name" value="DNA_helicase_pif1-like_DEAD"/>
</dbReference>
<evidence type="ECO:0000256" key="12">
    <source>
        <dbReference type="HAMAP-Rule" id="MF_03176"/>
    </source>
</evidence>
<keyword evidence="2 12" id="KW-0227">DNA damage</keyword>
<dbReference type="Pfam" id="PF05970">
    <property type="entry name" value="PIF1"/>
    <property type="match status" value="1"/>
</dbReference>
<dbReference type="EC" id="5.6.2.3" evidence="12"/>
<reference evidence="16 17" key="3">
    <citation type="journal article" date="2017" name="Mol. Plant Pathol.">
        <title>A gapless genome sequence of the fungus Botrytis cinerea.</title>
        <authorList>
            <person name="Van Kan J.A."/>
            <person name="Stassen J.H."/>
            <person name="Mosbach A."/>
            <person name="Van Der Lee T.A."/>
            <person name="Faino L."/>
            <person name="Farmer A.D."/>
            <person name="Papasotiriou D.G."/>
            <person name="Zhou S."/>
            <person name="Seidl M.F."/>
            <person name="Cottam E."/>
            <person name="Edel D."/>
            <person name="Hahn M."/>
            <person name="Schwartz D.C."/>
            <person name="Dietrich R.A."/>
            <person name="Widdison S."/>
            <person name="Scalliet G."/>
        </authorList>
    </citation>
    <scope>NUCLEOTIDE SEQUENCE [LARGE SCALE GENOMIC DNA]</scope>
    <source>
        <strain evidence="16 17">B05.10</strain>
    </source>
</reference>
<dbReference type="GO" id="GO:0005739">
    <property type="term" value="C:mitochondrion"/>
    <property type="evidence" value="ECO:0007669"/>
    <property type="project" value="UniProtKB-SubCell"/>
</dbReference>
<keyword evidence="11 12" id="KW-0539">Nucleus</keyword>
<name>A0A384JQ16_BOTFB</name>
<dbReference type="Gene3D" id="3.40.50.300">
    <property type="entry name" value="P-loop containing nucleotide triphosphate hydrolases"/>
    <property type="match status" value="1"/>
</dbReference>